<evidence type="ECO:0000313" key="2">
    <source>
        <dbReference type="Proteomes" id="UP000617145"/>
    </source>
</evidence>
<organism evidence="1 2">
    <name type="scientific">Salipiger pallidus</name>
    <dbReference type="NCBI Taxonomy" id="1775170"/>
    <lineage>
        <taxon>Bacteria</taxon>
        <taxon>Pseudomonadati</taxon>
        <taxon>Pseudomonadota</taxon>
        <taxon>Alphaproteobacteria</taxon>
        <taxon>Rhodobacterales</taxon>
        <taxon>Roseobacteraceae</taxon>
        <taxon>Salipiger</taxon>
    </lineage>
</organism>
<protein>
    <submittedName>
        <fullName evidence="1">Ornithine cyclodeaminase</fullName>
    </submittedName>
</protein>
<dbReference type="GO" id="GO:0005737">
    <property type="term" value="C:cytoplasm"/>
    <property type="evidence" value="ECO:0007669"/>
    <property type="project" value="TreeGrafter"/>
</dbReference>
<reference evidence="1" key="2">
    <citation type="submission" date="2020-09" db="EMBL/GenBank/DDBJ databases">
        <authorList>
            <person name="Sun Q."/>
            <person name="Zhou Y."/>
        </authorList>
    </citation>
    <scope>NUCLEOTIDE SEQUENCE</scope>
    <source>
        <strain evidence="1">CGMCC 1.15762</strain>
    </source>
</reference>
<keyword evidence="2" id="KW-1185">Reference proteome</keyword>
<dbReference type="EMBL" id="BMJV01000011">
    <property type="protein sequence ID" value="GGG85702.1"/>
    <property type="molecule type" value="Genomic_DNA"/>
</dbReference>
<dbReference type="PANTHER" id="PTHR13812">
    <property type="entry name" value="KETIMINE REDUCTASE MU-CRYSTALLIN"/>
    <property type="match status" value="1"/>
</dbReference>
<dbReference type="Pfam" id="PF02423">
    <property type="entry name" value="OCD_Mu_crystall"/>
    <property type="match status" value="1"/>
</dbReference>
<dbReference type="InterPro" id="IPR036291">
    <property type="entry name" value="NAD(P)-bd_dom_sf"/>
</dbReference>
<dbReference type="Proteomes" id="UP000617145">
    <property type="component" value="Unassembled WGS sequence"/>
</dbReference>
<dbReference type="Gene3D" id="3.40.50.720">
    <property type="entry name" value="NAD(P)-binding Rossmann-like Domain"/>
    <property type="match status" value="1"/>
</dbReference>
<dbReference type="PIRSF" id="PIRSF001439">
    <property type="entry name" value="CryM"/>
    <property type="match status" value="1"/>
</dbReference>
<dbReference type="Gene3D" id="3.30.1780.10">
    <property type="entry name" value="ornithine cyclodeaminase, domain 1"/>
    <property type="match status" value="1"/>
</dbReference>
<reference evidence="1" key="1">
    <citation type="journal article" date="2014" name="Int. J. Syst. Evol. Microbiol.">
        <title>Complete genome sequence of Corynebacterium casei LMG S-19264T (=DSM 44701T), isolated from a smear-ripened cheese.</title>
        <authorList>
            <consortium name="US DOE Joint Genome Institute (JGI-PGF)"/>
            <person name="Walter F."/>
            <person name="Albersmeier A."/>
            <person name="Kalinowski J."/>
            <person name="Ruckert C."/>
        </authorList>
    </citation>
    <scope>NUCLEOTIDE SEQUENCE</scope>
    <source>
        <strain evidence="1">CGMCC 1.15762</strain>
    </source>
</reference>
<name>A0A8J3EIJ8_9RHOB</name>
<accession>A0A8J3EIJ8</accession>
<dbReference type="SUPFAM" id="SSF51735">
    <property type="entry name" value="NAD(P)-binding Rossmann-fold domains"/>
    <property type="match status" value="1"/>
</dbReference>
<dbReference type="InterPro" id="IPR003462">
    <property type="entry name" value="ODC_Mu_crystall"/>
</dbReference>
<dbReference type="InterPro" id="IPR023401">
    <property type="entry name" value="ODC_N"/>
</dbReference>
<sequence>MTDCQTPDAPHEPGLLYMTSVDVEALGLTPADLRGVIGDAVRRRSHDIRGGLKTRVQVDETRFFMSMSDADTGIGLGVTKWIGYSAANAQRGLPAISAQIILSDANTARPVAIMDGSWITTHRTAALSALAAQALARPRASTLGVLGCGVQAHSNLAALADVLPGLSRVRAFSRSAASAEVLADRARDMGFEAEVMQDPEALAGASDVVVSCLPSIDGITPIVRSQALKPGSLAIGVDLGRAWQRDGLSDHVDGFFTDDLAALERNGGNPSLAHQGRYDGDLYALLSGAHPGRESDTQRLMFLFPGMPLADLAVARLVMTRAAERGLGTRLLR</sequence>
<gene>
    <name evidence="1" type="ORF">GCM10011415_40030</name>
</gene>
<dbReference type="RefSeq" id="WP_188792067.1">
    <property type="nucleotide sequence ID" value="NZ_BMJV01000011.1"/>
</dbReference>
<dbReference type="PANTHER" id="PTHR13812:SF19">
    <property type="entry name" value="KETIMINE REDUCTASE MU-CRYSTALLIN"/>
    <property type="match status" value="1"/>
</dbReference>
<proteinExistence type="predicted"/>
<dbReference type="AlphaFoldDB" id="A0A8J3EIJ8"/>
<evidence type="ECO:0000313" key="1">
    <source>
        <dbReference type="EMBL" id="GGG85702.1"/>
    </source>
</evidence>
<comment type="caution">
    <text evidence="1">The sequence shown here is derived from an EMBL/GenBank/DDBJ whole genome shotgun (WGS) entry which is preliminary data.</text>
</comment>